<gene>
    <name evidence="12" type="ORF">GBAR_LOCUS7361</name>
</gene>
<evidence type="ECO:0000256" key="6">
    <source>
        <dbReference type="ARBA" id="ARBA00022753"/>
    </source>
</evidence>
<sequence>MTFNSTHPQCLFASMDLGKPPGGLRSIQPFLTIYKQFIKRDPVVSYFALKHAVREGIQGINAPGRDAAVKAESKAYLTTLLDVLEEMKGNLRETDELSKELSNELVGATHVEEAGLHLFSYADKEDRSGNYHKNMVKAYFTSFHMFGIVKGLEELNEEIETKQKYAMWRAVEIDRCLKNGIQPTPPPEDTTPDAGGLSETKPTPKPRSFHPEVGVPPQPAGVWVPPQPAGVGVPPQPAGVGVPPQPAGVWVPPQPAGVEYPLSQLEYPPEGAGVGVPPVVGEPLSSLSPEVISEAQKKCKFASSALDYDDVVGAIEYLTEALRLLQK</sequence>
<dbReference type="GO" id="GO:0032511">
    <property type="term" value="P:late endosome to vacuole transport via multivesicular body sorting pathway"/>
    <property type="evidence" value="ECO:0007669"/>
    <property type="project" value="InterPro"/>
</dbReference>
<dbReference type="GO" id="GO:0010008">
    <property type="term" value="C:endosome membrane"/>
    <property type="evidence" value="ECO:0007669"/>
    <property type="project" value="UniProtKB-SubCell"/>
</dbReference>
<keyword evidence="8" id="KW-0472">Membrane</keyword>
<dbReference type="GO" id="GO:0005771">
    <property type="term" value="C:multivesicular body"/>
    <property type="evidence" value="ECO:0007669"/>
    <property type="project" value="TreeGrafter"/>
</dbReference>
<keyword evidence="5" id="KW-0963">Cytoplasm</keyword>
<dbReference type="Gene3D" id="1.25.40.270">
    <property type="entry name" value="Vacuolar protein sorting-associated protein vta1"/>
    <property type="match status" value="1"/>
</dbReference>
<accession>A0AA35RH56</accession>
<dbReference type="Pfam" id="PF18097">
    <property type="entry name" value="Vta1_C"/>
    <property type="match status" value="1"/>
</dbReference>
<feature type="domain" description="Vta1/callose synthase N-terminal" evidence="10">
    <location>
        <begin position="26"/>
        <end position="179"/>
    </location>
</feature>
<evidence type="ECO:0000256" key="4">
    <source>
        <dbReference type="ARBA" id="ARBA00022448"/>
    </source>
</evidence>
<comment type="caution">
    <text evidence="12">The sequence shown here is derived from an EMBL/GenBank/DDBJ whole genome shotgun (WGS) entry which is preliminary data.</text>
</comment>
<organism evidence="12 13">
    <name type="scientific">Geodia barretti</name>
    <name type="common">Barrett's horny sponge</name>
    <dbReference type="NCBI Taxonomy" id="519541"/>
    <lineage>
        <taxon>Eukaryota</taxon>
        <taxon>Metazoa</taxon>
        <taxon>Porifera</taxon>
        <taxon>Demospongiae</taxon>
        <taxon>Heteroscleromorpha</taxon>
        <taxon>Tetractinellida</taxon>
        <taxon>Astrophorina</taxon>
        <taxon>Geodiidae</taxon>
        <taxon>Geodia</taxon>
    </lineage>
</organism>
<dbReference type="InterPro" id="IPR041212">
    <property type="entry name" value="Vta1_C"/>
</dbReference>
<proteinExistence type="inferred from homology"/>
<reference evidence="12" key="1">
    <citation type="submission" date="2023-03" db="EMBL/GenBank/DDBJ databases">
        <authorList>
            <person name="Steffen K."/>
            <person name="Cardenas P."/>
        </authorList>
    </citation>
    <scope>NUCLEOTIDE SEQUENCE</scope>
</reference>
<feature type="region of interest" description="Disordered" evidence="9">
    <location>
        <begin position="179"/>
        <end position="217"/>
    </location>
</feature>
<evidence type="ECO:0000256" key="5">
    <source>
        <dbReference type="ARBA" id="ARBA00022490"/>
    </source>
</evidence>
<keyword evidence="6" id="KW-0967">Endosome</keyword>
<dbReference type="InterPro" id="IPR039431">
    <property type="entry name" value="Vta1/CALS_N"/>
</dbReference>
<name>A0AA35RH56_GEOBA</name>
<evidence type="ECO:0000256" key="9">
    <source>
        <dbReference type="SAM" id="MobiDB-lite"/>
    </source>
</evidence>
<dbReference type="PANTHER" id="PTHR46009:SF1">
    <property type="entry name" value="VACUOLAR PROTEIN SORTING-ASSOCIATED PROTEIN VTA1 HOMOLOG"/>
    <property type="match status" value="1"/>
</dbReference>
<dbReference type="Proteomes" id="UP001174909">
    <property type="component" value="Unassembled WGS sequence"/>
</dbReference>
<dbReference type="PANTHER" id="PTHR46009">
    <property type="entry name" value="VACUOLAR PROTEIN SORTING-ASSOCIATED PROTEIN VTA1 HOMOLOG"/>
    <property type="match status" value="1"/>
</dbReference>
<dbReference type="EMBL" id="CASHTH010001100">
    <property type="protein sequence ID" value="CAI8011390.1"/>
    <property type="molecule type" value="Genomic_DNA"/>
</dbReference>
<protein>
    <submittedName>
        <fullName evidence="12">Vacuolar protein sorting-associated protein VTA1 homolog</fullName>
    </submittedName>
</protein>
<feature type="domain" description="Vta1 C-terminal" evidence="11">
    <location>
        <begin position="289"/>
        <end position="326"/>
    </location>
</feature>
<evidence type="ECO:0000313" key="13">
    <source>
        <dbReference type="Proteomes" id="UP001174909"/>
    </source>
</evidence>
<dbReference type="AlphaFoldDB" id="A0AA35RH56"/>
<dbReference type="Gene3D" id="1.20.5.420">
    <property type="entry name" value="Immunoglobulin FC, subunit C"/>
    <property type="match status" value="1"/>
</dbReference>
<dbReference type="GO" id="GO:0015031">
    <property type="term" value="P:protein transport"/>
    <property type="evidence" value="ECO:0007669"/>
    <property type="project" value="UniProtKB-KW"/>
</dbReference>
<keyword evidence="4" id="KW-0813">Transport</keyword>
<dbReference type="InterPro" id="IPR023175">
    <property type="entry name" value="Vta1/CALS_N_sf"/>
</dbReference>
<evidence type="ECO:0000256" key="2">
    <source>
        <dbReference type="ARBA" id="ARBA00004496"/>
    </source>
</evidence>
<keyword evidence="13" id="KW-1185">Reference proteome</keyword>
<comment type="similarity">
    <text evidence="3">Belongs to the VTA1 family.</text>
</comment>
<keyword evidence="7" id="KW-0653">Protein transport</keyword>
<dbReference type="Pfam" id="PF04652">
    <property type="entry name" value="Vta1"/>
    <property type="match status" value="1"/>
</dbReference>
<dbReference type="InterPro" id="IPR044538">
    <property type="entry name" value="Vta1-like"/>
</dbReference>
<evidence type="ECO:0000256" key="3">
    <source>
        <dbReference type="ARBA" id="ARBA00007895"/>
    </source>
</evidence>
<evidence type="ECO:0000313" key="12">
    <source>
        <dbReference type="EMBL" id="CAI8011390.1"/>
    </source>
</evidence>
<evidence type="ECO:0000259" key="11">
    <source>
        <dbReference type="Pfam" id="PF18097"/>
    </source>
</evidence>
<evidence type="ECO:0000259" key="10">
    <source>
        <dbReference type="Pfam" id="PF04652"/>
    </source>
</evidence>
<evidence type="ECO:0000256" key="7">
    <source>
        <dbReference type="ARBA" id="ARBA00022927"/>
    </source>
</evidence>
<evidence type="ECO:0000256" key="8">
    <source>
        <dbReference type="ARBA" id="ARBA00023136"/>
    </source>
</evidence>
<evidence type="ECO:0000256" key="1">
    <source>
        <dbReference type="ARBA" id="ARBA00004481"/>
    </source>
</evidence>
<comment type="subcellular location">
    <subcellularLocation>
        <location evidence="2">Cytoplasm</location>
    </subcellularLocation>
    <subcellularLocation>
        <location evidence="1">Endosome membrane</location>
        <topology evidence="1">Peripheral membrane protein</topology>
    </subcellularLocation>
</comment>